<proteinExistence type="predicted"/>
<reference evidence="7" key="1">
    <citation type="journal article" date="2019" name="Int. J. Syst. Evol. Microbiol.">
        <title>The Global Catalogue of Microorganisms (GCM) 10K type strain sequencing project: providing services to taxonomists for standard genome sequencing and annotation.</title>
        <authorList>
            <consortium name="The Broad Institute Genomics Platform"/>
            <consortium name="The Broad Institute Genome Sequencing Center for Infectious Disease"/>
            <person name="Wu L."/>
            <person name="Ma J."/>
        </authorList>
    </citation>
    <scope>NUCLEOTIDE SEQUENCE [LARGE SCALE GENOMIC DNA]</scope>
    <source>
        <strain evidence="7">CCUG 70865</strain>
    </source>
</reference>
<dbReference type="Pfam" id="PF00440">
    <property type="entry name" value="TetR_N"/>
    <property type="match status" value="1"/>
</dbReference>
<evidence type="ECO:0000313" key="6">
    <source>
        <dbReference type="EMBL" id="MFD1605291.1"/>
    </source>
</evidence>
<dbReference type="PANTHER" id="PTHR47506:SF6">
    <property type="entry name" value="HTH-TYPE TRANSCRIPTIONAL REPRESSOR NEMR"/>
    <property type="match status" value="1"/>
</dbReference>
<dbReference type="Gene3D" id="1.10.357.10">
    <property type="entry name" value="Tetracycline Repressor, domain 2"/>
    <property type="match status" value="1"/>
</dbReference>
<keyword evidence="3" id="KW-0804">Transcription</keyword>
<dbReference type="Pfam" id="PF21993">
    <property type="entry name" value="TetR_C_13_2"/>
    <property type="match status" value="1"/>
</dbReference>
<organism evidence="6 7">
    <name type="scientific">Flavobacterium artemisiae</name>
    <dbReference type="NCBI Taxonomy" id="2126556"/>
    <lineage>
        <taxon>Bacteria</taxon>
        <taxon>Pseudomonadati</taxon>
        <taxon>Bacteroidota</taxon>
        <taxon>Flavobacteriia</taxon>
        <taxon>Flavobacteriales</taxon>
        <taxon>Flavobacteriaceae</taxon>
        <taxon>Flavobacterium</taxon>
    </lineage>
</organism>
<protein>
    <submittedName>
        <fullName evidence="6">TetR/AcrR family transcriptional regulator</fullName>
    </submittedName>
</protein>
<dbReference type="SUPFAM" id="SSF46689">
    <property type="entry name" value="Homeodomain-like"/>
    <property type="match status" value="1"/>
</dbReference>
<dbReference type="SUPFAM" id="SSF48498">
    <property type="entry name" value="Tetracyclin repressor-like, C-terminal domain"/>
    <property type="match status" value="1"/>
</dbReference>
<evidence type="ECO:0000256" key="4">
    <source>
        <dbReference type="PROSITE-ProRule" id="PRU00335"/>
    </source>
</evidence>
<accession>A0ABW4HIJ8</accession>
<dbReference type="PROSITE" id="PS50977">
    <property type="entry name" value="HTH_TETR_2"/>
    <property type="match status" value="1"/>
</dbReference>
<dbReference type="RefSeq" id="WP_379813099.1">
    <property type="nucleotide sequence ID" value="NZ_JBHUDZ010000018.1"/>
</dbReference>
<evidence type="ECO:0000259" key="5">
    <source>
        <dbReference type="PROSITE" id="PS50977"/>
    </source>
</evidence>
<dbReference type="PRINTS" id="PR00455">
    <property type="entry name" value="HTHTETR"/>
</dbReference>
<evidence type="ECO:0000256" key="2">
    <source>
        <dbReference type="ARBA" id="ARBA00023125"/>
    </source>
</evidence>
<gene>
    <name evidence="6" type="ORF">ACFSC2_21320</name>
</gene>
<evidence type="ECO:0000256" key="1">
    <source>
        <dbReference type="ARBA" id="ARBA00023015"/>
    </source>
</evidence>
<feature type="domain" description="HTH tetR-type" evidence="5">
    <location>
        <begin position="5"/>
        <end position="65"/>
    </location>
</feature>
<dbReference type="InterPro" id="IPR009057">
    <property type="entry name" value="Homeodomain-like_sf"/>
</dbReference>
<dbReference type="EMBL" id="JBHUDZ010000018">
    <property type="protein sequence ID" value="MFD1605291.1"/>
    <property type="molecule type" value="Genomic_DNA"/>
</dbReference>
<evidence type="ECO:0000313" key="7">
    <source>
        <dbReference type="Proteomes" id="UP001597138"/>
    </source>
</evidence>
<evidence type="ECO:0000256" key="3">
    <source>
        <dbReference type="ARBA" id="ARBA00023163"/>
    </source>
</evidence>
<keyword evidence="2 4" id="KW-0238">DNA-binding</keyword>
<keyword evidence="7" id="KW-1185">Reference proteome</keyword>
<dbReference type="InterPro" id="IPR001647">
    <property type="entry name" value="HTH_TetR"/>
</dbReference>
<name>A0ABW4HIJ8_9FLAO</name>
<dbReference type="InterPro" id="IPR036271">
    <property type="entry name" value="Tet_transcr_reg_TetR-rel_C_sf"/>
</dbReference>
<feature type="DNA-binding region" description="H-T-H motif" evidence="4">
    <location>
        <begin position="28"/>
        <end position="47"/>
    </location>
</feature>
<keyword evidence="1" id="KW-0805">Transcription regulation</keyword>
<dbReference type="Proteomes" id="UP001597138">
    <property type="component" value="Unassembled WGS sequence"/>
</dbReference>
<dbReference type="InterPro" id="IPR054156">
    <property type="entry name" value="YxaF_TetR_C"/>
</dbReference>
<sequence>MAKKSSVQQRILETASGLFYSQGFNSTGINQIIAQADIAIGSLYKHYKSKNDLLYSYLEMQDEAFFSNLDLYVKDSKDPREKLLKMIDYRIALQEDSNFSGCHFIKINAEMGRKDIRVNELAAHHKEKQRAFLYKIIEQIGKEPHQTAALASTIFLLLEGAVVSAAIQGNTKDLQALKEIIPQLI</sequence>
<comment type="caution">
    <text evidence="6">The sequence shown here is derived from an EMBL/GenBank/DDBJ whole genome shotgun (WGS) entry which is preliminary data.</text>
</comment>
<dbReference type="PANTHER" id="PTHR47506">
    <property type="entry name" value="TRANSCRIPTIONAL REGULATORY PROTEIN"/>
    <property type="match status" value="1"/>
</dbReference>